<dbReference type="Gene3D" id="1.20.120.1870">
    <property type="entry name" value="Fic/DOC protein, Fido domain"/>
    <property type="match status" value="1"/>
</dbReference>
<dbReference type="InterPro" id="IPR003812">
    <property type="entry name" value="Fido"/>
</dbReference>
<reference evidence="2 3" key="1">
    <citation type="submission" date="2015-01" db="EMBL/GenBank/DDBJ databases">
        <title>Genome sequence of Jeotgalibacillus alimentarius.</title>
        <authorList>
            <person name="Goh K.M."/>
            <person name="Chan K.-G."/>
            <person name="Yaakop A.S."/>
            <person name="Ee R."/>
            <person name="Gan H.M."/>
            <person name="Chan C.S."/>
        </authorList>
    </citation>
    <scope>NUCLEOTIDE SEQUENCE [LARGE SCALE GENOMIC DNA]</scope>
    <source>
        <strain evidence="2 3">YKJ-13</strain>
    </source>
</reference>
<dbReference type="InterPro" id="IPR053737">
    <property type="entry name" value="Type_II_TA_Toxin"/>
</dbReference>
<evidence type="ECO:0000259" key="1">
    <source>
        <dbReference type="PROSITE" id="PS51459"/>
    </source>
</evidence>
<evidence type="ECO:0000313" key="3">
    <source>
        <dbReference type="Proteomes" id="UP000031950"/>
    </source>
</evidence>
<dbReference type="NCBIfam" id="TIGR01550">
    <property type="entry name" value="DOC_P1"/>
    <property type="match status" value="1"/>
</dbReference>
<name>A0A0C2VQK1_9BACL</name>
<proteinExistence type="predicted"/>
<gene>
    <name evidence="2" type="ORF">KP77_28430</name>
</gene>
<dbReference type="PATRIC" id="fig|135826.4.peg.2827"/>
<dbReference type="PANTHER" id="PTHR39426">
    <property type="entry name" value="HOMOLOGY TO DEATH-ON-CURING PROTEIN OF PHAGE P1"/>
    <property type="match status" value="1"/>
</dbReference>
<dbReference type="PROSITE" id="PS51459">
    <property type="entry name" value="FIDO"/>
    <property type="match status" value="1"/>
</dbReference>
<dbReference type="EMBL" id="JXRQ01000025">
    <property type="protein sequence ID" value="KIL46716.1"/>
    <property type="molecule type" value="Genomic_DNA"/>
</dbReference>
<dbReference type="InterPro" id="IPR006440">
    <property type="entry name" value="Doc"/>
</dbReference>
<comment type="caution">
    <text evidence="2">The sequence shown here is derived from an EMBL/GenBank/DDBJ whole genome shotgun (WGS) entry which is preliminary data.</text>
</comment>
<dbReference type="Proteomes" id="UP000031950">
    <property type="component" value="Unassembled WGS sequence"/>
</dbReference>
<feature type="domain" description="Fido" evidence="1">
    <location>
        <begin position="6"/>
        <end position="136"/>
    </location>
</feature>
<accession>A0A0C2VQK1</accession>
<dbReference type="GO" id="GO:0016301">
    <property type="term" value="F:kinase activity"/>
    <property type="evidence" value="ECO:0007669"/>
    <property type="project" value="InterPro"/>
</dbReference>
<dbReference type="InterPro" id="IPR036597">
    <property type="entry name" value="Fido-like_dom_sf"/>
</dbReference>
<dbReference type="Pfam" id="PF02661">
    <property type="entry name" value="Fic"/>
    <property type="match status" value="1"/>
</dbReference>
<keyword evidence="3" id="KW-1185">Reference proteome</keyword>
<dbReference type="SUPFAM" id="SSF140931">
    <property type="entry name" value="Fic-like"/>
    <property type="match status" value="1"/>
</dbReference>
<organism evidence="2 3">
    <name type="scientific">Jeotgalibacillus alimentarius</name>
    <dbReference type="NCBI Taxonomy" id="135826"/>
    <lineage>
        <taxon>Bacteria</taxon>
        <taxon>Bacillati</taxon>
        <taxon>Bacillota</taxon>
        <taxon>Bacilli</taxon>
        <taxon>Bacillales</taxon>
        <taxon>Caryophanaceae</taxon>
        <taxon>Jeotgalibacillus</taxon>
    </lineage>
</organism>
<dbReference type="AlphaFoldDB" id="A0A0C2VQK1"/>
<protein>
    <submittedName>
        <fullName evidence="2">Cytochrome C biogenesis protein CcmI</fullName>
    </submittedName>
</protein>
<dbReference type="RefSeq" id="WP_041123343.1">
    <property type="nucleotide sequence ID" value="NZ_JXRQ01000025.1"/>
</dbReference>
<evidence type="ECO:0000313" key="2">
    <source>
        <dbReference type="EMBL" id="KIL46716.1"/>
    </source>
</evidence>
<sequence>MSVTYLSAKEILFIHFTMMDFYDDSEQAGVKNQDRFEGMVQRPKTELFGEETFPEVIEKACCYYHSLARGGHIFQNGNKRTALTVFETFLNINGLELTWSNKEAEDFTVYVANDDKFKDNDCIQYLKEEVEAFIRPLEDSL</sequence>
<dbReference type="PANTHER" id="PTHR39426:SF1">
    <property type="entry name" value="HOMOLOGY TO DEATH-ON-CURING PROTEIN OF PHAGE P1"/>
    <property type="match status" value="1"/>
</dbReference>